<feature type="compositionally biased region" description="Low complexity" evidence="1">
    <location>
        <begin position="346"/>
        <end position="356"/>
    </location>
</feature>
<feature type="compositionally biased region" description="Gly residues" evidence="1">
    <location>
        <begin position="181"/>
        <end position="191"/>
    </location>
</feature>
<feature type="region of interest" description="Disordered" evidence="1">
    <location>
        <begin position="54"/>
        <end position="212"/>
    </location>
</feature>
<accession>A0A8H7PHK0</accession>
<dbReference type="InterPro" id="IPR028018">
    <property type="entry name" value="DUF4646"/>
</dbReference>
<dbReference type="Pfam" id="PF15496">
    <property type="entry name" value="DUF4646"/>
    <property type="match status" value="1"/>
</dbReference>
<feature type="chain" id="PRO_5034157056" evidence="2">
    <location>
        <begin position="18"/>
        <end position="424"/>
    </location>
</feature>
<evidence type="ECO:0000256" key="1">
    <source>
        <dbReference type="SAM" id="MobiDB-lite"/>
    </source>
</evidence>
<feature type="compositionally biased region" description="Pro residues" evidence="1">
    <location>
        <begin position="103"/>
        <end position="122"/>
    </location>
</feature>
<evidence type="ECO:0000256" key="2">
    <source>
        <dbReference type="SAM" id="SignalP"/>
    </source>
</evidence>
<proteinExistence type="predicted"/>
<dbReference type="EMBL" id="JAEPQZ010000014">
    <property type="protein sequence ID" value="KAG2173734.1"/>
    <property type="molecule type" value="Genomic_DNA"/>
</dbReference>
<dbReference type="OrthoDB" id="5314275at2759"/>
<feature type="region of interest" description="Disordered" evidence="1">
    <location>
        <begin position="338"/>
        <end position="424"/>
    </location>
</feature>
<feature type="compositionally biased region" description="Basic and acidic residues" evidence="1">
    <location>
        <begin position="376"/>
        <end position="395"/>
    </location>
</feature>
<feature type="compositionally biased region" description="Pro residues" evidence="1">
    <location>
        <begin position="59"/>
        <end position="74"/>
    </location>
</feature>
<sequence>MLVTVICVAWLLRLSLGTPSARLDLSLRNTLYKAVIQMFLRIFHCPRLSANLNMSEKSNPPPNARYDPPPPPPYSEHMHTPAQGPYPVQSPGASHGPPSSQVPYPPQAPYPPQEPYTAPPTAPDSKSRSMPGDFSSYPQPPYPGEQPQRAGQYNYQQPNGFDRHSQGLGSSSGASSSRSGGILGGLLGGGRQQRDPLNPPPHCLSRPPRLYQQPPPFHRMQIPCNGRFLEDGFPAMYPGHAFDGHDVEPADWVRFIEDLAIICRLDRRDHIKANVIPMVSNVGLPLSILGTNAIKKKMKGGKDQQVGGLVDIWNGYYFNPRAINITLIRGITPLSGQQAPLEYDSDSSSSSCNSSDFEAPPGMSRRDAKRYRRDQKRAEKRDRRDQKRQQRDERRQQKRNKNSNDPYFLVIEYMPHSMAPPPPM</sequence>
<name>A0A8H7PHK0_MORIS</name>
<gene>
    <name evidence="3" type="ORF">INT43_005154</name>
</gene>
<keyword evidence="4" id="KW-1185">Reference proteome</keyword>
<protein>
    <submittedName>
        <fullName evidence="3">Uncharacterized protein</fullName>
    </submittedName>
</protein>
<evidence type="ECO:0000313" key="3">
    <source>
        <dbReference type="EMBL" id="KAG2173734.1"/>
    </source>
</evidence>
<evidence type="ECO:0000313" key="4">
    <source>
        <dbReference type="Proteomes" id="UP000654370"/>
    </source>
</evidence>
<feature type="signal peptide" evidence="2">
    <location>
        <begin position="1"/>
        <end position="17"/>
    </location>
</feature>
<feature type="compositionally biased region" description="Polar residues" evidence="1">
    <location>
        <begin position="149"/>
        <end position="159"/>
    </location>
</feature>
<comment type="caution">
    <text evidence="3">The sequence shown here is derived from an EMBL/GenBank/DDBJ whole genome shotgun (WGS) entry which is preliminary data.</text>
</comment>
<organism evidence="3 4">
    <name type="scientific">Mortierella isabellina</name>
    <name type="common">Filamentous fungus</name>
    <name type="synonym">Umbelopsis isabellina</name>
    <dbReference type="NCBI Taxonomy" id="91625"/>
    <lineage>
        <taxon>Eukaryota</taxon>
        <taxon>Fungi</taxon>
        <taxon>Fungi incertae sedis</taxon>
        <taxon>Mucoromycota</taxon>
        <taxon>Mucoromycotina</taxon>
        <taxon>Umbelopsidomycetes</taxon>
        <taxon>Umbelopsidales</taxon>
        <taxon>Umbelopsidaceae</taxon>
        <taxon>Umbelopsis</taxon>
    </lineage>
</organism>
<dbReference type="AlphaFoldDB" id="A0A8H7PHK0"/>
<dbReference type="Proteomes" id="UP000654370">
    <property type="component" value="Unassembled WGS sequence"/>
</dbReference>
<keyword evidence="2" id="KW-0732">Signal</keyword>
<reference evidence="3" key="1">
    <citation type="submission" date="2020-12" db="EMBL/GenBank/DDBJ databases">
        <title>Metabolic potential, ecology and presence of endohyphal bacteria is reflected in genomic diversity of Mucoromycotina.</title>
        <authorList>
            <person name="Muszewska A."/>
            <person name="Okrasinska A."/>
            <person name="Steczkiewicz K."/>
            <person name="Drgas O."/>
            <person name="Orlowska M."/>
            <person name="Perlinska-Lenart U."/>
            <person name="Aleksandrzak-Piekarczyk T."/>
            <person name="Szatraj K."/>
            <person name="Zielenkiewicz U."/>
            <person name="Pilsyk S."/>
            <person name="Malc E."/>
            <person name="Mieczkowski P."/>
            <person name="Kruszewska J.S."/>
            <person name="Biernat P."/>
            <person name="Pawlowska J."/>
        </authorList>
    </citation>
    <scope>NUCLEOTIDE SEQUENCE</scope>
    <source>
        <strain evidence="3">WA0000067209</strain>
    </source>
</reference>
<feature type="compositionally biased region" description="Low complexity" evidence="1">
    <location>
        <begin position="166"/>
        <end position="180"/>
    </location>
</feature>